<comment type="similarity">
    <text evidence="2">Belongs to the concentrative nucleoside transporter (CNT) (TC 2.A.41) family.</text>
</comment>
<evidence type="ECO:0000256" key="6">
    <source>
        <dbReference type="ARBA" id="ARBA00023136"/>
    </source>
</evidence>
<dbReference type="Proteomes" id="UP001208570">
    <property type="component" value="Unassembled WGS sequence"/>
</dbReference>
<dbReference type="InterPro" id="IPR011657">
    <property type="entry name" value="CNT_C_dom"/>
</dbReference>
<feature type="transmembrane region" description="Helical" evidence="8">
    <location>
        <begin position="605"/>
        <end position="628"/>
    </location>
</feature>
<evidence type="ECO:0000256" key="2">
    <source>
        <dbReference type="ARBA" id="ARBA00009033"/>
    </source>
</evidence>
<dbReference type="Pfam" id="PF07670">
    <property type="entry name" value="Gate"/>
    <property type="match status" value="1"/>
</dbReference>
<comment type="subcellular location">
    <subcellularLocation>
        <location evidence="1">Cell membrane</location>
        <topology evidence="1">Multi-pass membrane protein</topology>
    </subcellularLocation>
</comment>
<dbReference type="GO" id="GO:0005886">
    <property type="term" value="C:plasma membrane"/>
    <property type="evidence" value="ECO:0007669"/>
    <property type="project" value="UniProtKB-SubCell"/>
</dbReference>
<feature type="transmembrane region" description="Helical" evidence="8">
    <location>
        <begin position="155"/>
        <end position="174"/>
    </location>
</feature>
<keyword evidence="5 8" id="KW-1133">Transmembrane helix</keyword>
<keyword evidence="13" id="KW-1185">Reference proteome</keyword>
<feature type="domain" description="Concentrative nucleoside transporter N-terminal" evidence="9">
    <location>
        <begin position="232"/>
        <end position="304"/>
    </location>
</feature>
<feature type="transmembrane region" description="Helical" evidence="8">
    <location>
        <begin position="570"/>
        <end position="593"/>
    </location>
</feature>
<evidence type="ECO:0008006" key="14">
    <source>
        <dbReference type="Google" id="ProtNLM"/>
    </source>
</evidence>
<dbReference type="PANTHER" id="PTHR10590:SF4">
    <property type="entry name" value="SOLUTE CARRIER FAMILY 28 MEMBER 3"/>
    <property type="match status" value="1"/>
</dbReference>
<organism evidence="12 13">
    <name type="scientific">Paralvinella palmiformis</name>
    <dbReference type="NCBI Taxonomy" id="53620"/>
    <lineage>
        <taxon>Eukaryota</taxon>
        <taxon>Metazoa</taxon>
        <taxon>Spiralia</taxon>
        <taxon>Lophotrochozoa</taxon>
        <taxon>Annelida</taxon>
        <taxon>Polychaeta</taxon>
        <taxon>Sedentaria</taxon>
        <taxon>Canalipalpata</taxon>
        <taxon>Terebellida</taxon>
        <taxon>Terebelliformia</taxon>
        <taxon>Alvinellidae</taxon>
        <taxon>Paralvinella</taxon>
    </lineage>
</organism>
<dbReference type="AlphaFoldDB" id="A0AAD9J2Y6"/>
<dbReference type="GO" id="GO:0005415">
    <property type="term" value="F:nucleoside:sodium symporter activity"/>
    <property type="evidence" value="ECO:0007669"/>
    <property type="project" value="TreeGrafter"/>
</dbReference>
<name>A0AAD9J2Y6_9ANNE</name>
<keyword evidence="6 8" id="KW-0472">Membrane</keyword>
<feature type="domain" description="Concentrative nucleoside transporter C-terminal" evidence="10">
    <location>
        <begin position="416"/>
        <end position="625"/>
    </location>
</feature>
<dbReference type="Pfam" id="PF07662">
    <property type="entry name" value="Nucleos_tra2_C"/>
    <property type="match status" value="1"/>
</dbReference>
<evidence type="ECO:0000259" key="10">
    <source>
        <dbReference type="Pfam" id="PF07662"/>
    </source>
</evidence>
<evidence type="ECO:0000256" key="3">
    <source>
        <dbReference type="ARBA" id="ARBA00022475"/>
    </source>
</evidence>
<feature type="region of interest" description="Disordered" evidence="7">
    <location>
        <begin position="1"/>
        <end position="25"/>
    </location>
</feature>
<evidence type="ECO:0000259" key="9">
    <source>
        <dbReference type="Pfam" id="PF01773"/>
    </source>
</evidence>
<evidence type="ECO:0000259" key="11">
    <source>
        <dbReference type="Pfam" id="PF07670"/>
    </source>
</evidence>
<feature type="transmembrane region" description="Helical" evidence="8">
    <location>
        <begin position="256"/>
        <end position="280"/>
    </location>
</feature>
<feature type="transmembrane region" description="Helical" evidence="8">
    <location>
        <begin position="478"/>
        <end position="499"/>
    </location>
</feature>
<feature type="domain" description="Nucleoside transporter/FeoB GTPase Gate" evidence="11">
    <location>
        <begin position="313"/>
        <end position="410"/>
    </location>
</feature>
<keyword evidence="3" id="KW-1003">Cell membrane</keyword>
<feature type="region of interest" description="Disordered" evidence="7">
    <location>
        <begin position="58"/>
        <end position="90"/>
    </location>
</feature>
<gene>
    <name evidence="12" type="ORF">LSH36_699g02001</name>
</gene>
<dbReference type="InterPro" id="IPR011642">
    <property type="entry name" value="Gate_dom"/>
</dbReference>
<evidence type="ECO:0000256" key="5">
    <source>
        <dbReference type="ARBA" id="ARBA00022989"/>
    </source>
</evidence>
<evidence type="ECO:0000313" key="12">
    <source>
        <dbReference type="EMBL" id="KAK2145142.1"/>
    </source>
</evidence>
<feature type="transmembrane region" description="Helical" evidence="8">
    <location>
        <begin position="203"/>
        <end position="222"/>
    </location>
</feature>
<feature type="transmembrane region" description="Helical" evidence="8">
    <location>
        <begin position="130"/>
        <end position="149"/>
    </location>
</feature>
<feature type="transmembrane region" description="Helical" evidence="8">
    <location>
        <begin position="228"/>
        <end position="244"/>
    </location>
</feature>
<sequence length="662" mass="72429">MNSDPEKNPENNPEASLMTAYGQRSTDLDAAADGIDMLDSIQIDPVIKEPKLDDPLMTSVKIGRTDADDRTTTTTTPETSANSDGGHRGSDDPFEAFLHRSRARCTFRVQIIQTLVHGFLSRHKQLIKRVLLVGVLLGYILYFCFAVWYSSSGALIIIILTSLVVLSVTHKLVMRRWGSIIKEKCFDPIGGILASRQCRYLRWILYAVLVIGIVVFLAMDVFLDVRRLTSFFGMVTFVTLAYVTSTNPAKVKWRPVLWGLGLQFLLGIVILRWSVGYVFFRFLGDQVESFLDYADEGSKFVFGDEGYLLHRMAFKVFPSVIYFSAVISIFYYWGLMQYFIMKIAWLMQFTMATTAIESMNAATNIFIGMAESVVMLRPFVPKLTKSELHAVMTGGFATVSGSYVAALVEVGATPEHLLSAAIMSAPAALAMAKLSYPETAVSVTRTEDDVYMDKTPARNVIEAASTGAIAAIKVVASVAANLIAILGLVAFLDAALSYFGSRVGYPELSFQKICAVVFWPVAALMGVEIEDAGKIASLIGTKVFVDEFISFKDLGDMVRKGEVQERSAVIATYACCGFGSIAAVGIYIGALVSIAPQRRGDISEVAFRAVINGNMAGFLTACIAGVLYTGTSLMNLPEGDVRNSTLLQNYTTTENITSTLFN</sequence>
<reference evidence="12" key="1">
    <citation type="journal article" date="2023" name="Mol. Biol. Evol.">
        <title>Third-Generation Sequencing Reveals the Adaptive Role of the Epigenome in Three Deep-Sea Polychaetes.</title>
        <authorList>
            <person name="Perez M."/>
            <person name="Aroh O."/>
            <person name="Sun Y."/>
            <person name="Lan Y."/>
            <person name="Juniper S.K."/>
            <person name="Young C.R."/>
            <person name="Angers B."/>
            <person name="Qian P.Y."/>
        </authorList>
    </citation>
    <scope>NUCLEOTIDE SEQUENCE</scope>
    <source>
        <strain evidence="12">P08H-3</strain>
    </source>
</reference>
<keyword evidence="4 8" id="KW-0812">Transmembrane</keyword>
<evidence type="ECO:0000256" key="8">
    <source>
        <dbReference type="SAM" id="Phobius"/>
    </source>
</evidence>
<proteinExistence type="inferred from homology"/>
<evidence type="ECO:0000256" key="7">
    <source>
        <dbReference type="SAM" id="MobiDB-lite"/>
    </source>
</evidence>
<feature type="transmembrane region" description="Helical" evidence="8">
    <location>
        <begin position="320"/>
        <end position="341"/>
    </location>
</feature>
<dbReference type="PANTHER" id="PTHR10590">
    <property type="entry name" value="SODIUM/NUCLEOSIDE COTRANSPORTER"/>
    <property type="match status" value="1"/>
</dbReference>
<dbReference type="EMBL" id="JAODUP010000699">
    <property type="protein sequence ID" value="KAK2145142.1"/>
    <property type="molecule type" value="Genomic_DNA"/>
</dbReference>
<dbReference type="InterPro" id="IPR008276">
    <property type="entry name" value="C_nuclsd_transpt"/>
</dbReference>
<protein>
    <recommendedName>
        <fullName evidence="14">Sodium/nucleoside cotransporter</fullName>
    </recommendedName>
</protein>
<evidence type="ECO:0000256" key="4">
    <source>
        <dbReference type="ARBA" id="ARBA00022692"/>
    </source>
</evidence>
<accession>A0AAD9J2Y6</accession>
<evidence type="ECO:0000256" key="1">
    <source>
        <dbReference type="ARBA" id="ARBA00004651"/>
    </source>
</evidence>
<evidence type="ECO:0000313" key="13">
    <source>
        <dbReference type="Proteomes" id="UP001208570"/>
    </source>
</evidence>
<dbReference type="InterPro" id="IPR002668">
    <property type="entry name" value="CNT_N_dom"/>
</dbReference>
<dbReference type="Pfam" id="PF01773">
    <property type="entry name" value="Nucleos_tra2_N"/>
    <property type="match status" value="1"/>
</dbReference>
<comment type="caution">
    <text evidence="12">The sequence shown here is derived from an EMBL/GenBank/DDBJ whole genome shotgun (WGS) entry which is preliminary data.</text>
</comment>